<gene>
    <name evidence="1" type="ORF">ARALYDRAFT_903311</name>
</gene>
<dbReference type="Gramene" id="scaffold_402812.1">
    <property type="protein sequence ID" value="scaffold_402812.1"/>
    <property type="gene ID" value="scaffold_402812.1"/>
</dbReference>
<sequence>MITGKLPESVNKLDSVDRGLVDFLIGETLWPTLESYNKKIENARSHGWLWEITANDATSKFSPLWWPELEVLSTA</sequence>
<name>D7LEI3_ARALL</name>
<evidence type="ECO:0000313" key="1">
    <source>
        <dbReference type="EMBL" id="EFH57966.1"/>
    </source>
</evidence>
<organism evidence="2">
    <name type="scientific">Arabidopsis lyrata subsp. lyrata</name>
    <name type="common">Lyre-leaved rock-cress</name>
    <dbReference type="NCBI Taxonomy" id="81972"/>
    <lineage>
        <taxon>Eukaryota</taxon>
        <taxon>Viridiplantae</taxon>
        <taxon>Streptophyta</taxon>
        <taxon>Embryophyta</taxon>
        <taxon>Tracheophyta</taxon>
        <taxon>Spermatophyta</taxon>
        <taxon>Magnoliopsida</taxon>
        <taxon>eudicotyledons</taxon>
        <taxon>Gunneridae</taxon>
        <taxon>Pentapetalae</taxon>
        <taxon>rosids</taxon>
        <taxon>malvids</taxon>
        <taxon>Brassicales</taxon>
        <taxon>Brassicaceae</taxon>
        <taxon>Camelineae</taxon>
        <taxon>Arabidopsis</taxon>
    </lineage>
</organism>
<evidence type="ECO:0000313" key="2">
    <source>
        <dbReference type="Proteomes" id="UP000008694"/>
    </source>
</evidence>
<dbReference type="eggNOG" id="KOG1187">
    <property type="taxonomic scope" value="Eukaryota"/>
</dbReference>
<protein>
    <submittedName>
        <fullName evidence="1">Uncharacterized protein</fullName>
    </submittedName>
</protein>
<reference evidence="2" key="1">
    <citation type="journal article" date="2011" name="Nat. Genet.">
        <title>The Arabidopsis lyrata genome sequence and the basis of rapid genome size change.</title>
        <authorList>
            <person name="Hu T.T."/>
            <person name="Pattyn P."/>
            <person name="Bakker E.G."/>
            <person name="Cao J."/>
            <person name="Cheng J.-F."/>
            <person name="Clark R.M."/>
            <person name="Fahlgren N."/>
            <person name="Fawcett J.A."/>
            <person name="Grimwood J."/>
            <person name="Gundlach H."/>
            <person name="Haberer G."/>
            <person name="Hollister J.D."/>
            <person name="Ossowski S."/>
            <person name="Ottilar R.P."/>
            <person name="Salamov A.A."/>
            <person name="Schneeberger K."/>
            <person name="Spannagl M."/>
            <person name="Wang X."/>
            <person name="Yang L."/>
            <person name="Nasrallah M.E."/>
            <person name="Bergelson J."/>
            <person name="Carrington J.C."/>
            <person name="Gaut B.S."/>
            <person name="Schmutz J."/>
            <person name="Mayer K.F.X."/>
            <person name="Van de Peer Y."/>
            <person name="Grigoriev I.V."/>
            <person name="Nordborg M."/>
            <person name="Weigel D."/>
            <person name="Guo Y.-L."/>
        </authorList>
    </citation>
    <scope>NUCLEOTIDE SEQUENCE [LARGE SCALE GENOMIC DNA]</scope>
    <source>
        <strain evidence="2">cv. MN47</strain>
    </source>
</reference>
<dbReference type="HOGENOM" id="CLU_2674456_0_0_1"/>
<dbReference type="EMBL" id="GL348716">
    <property type="protein sequence ID" value="EFH57966.1"/>
    <property type="molecule type" value="Genomic_DNA"/>
</dbReference>
<proteinExistence type="predicted"/>
<dbReference type="Proteomes" id="UP000008694">
    <property type="component" value="Unassembled WGS sequence"/>
</dbReference>
<dbReference type="AlphaFoldDB" id="D7LEI3"/>
<keyword evidence="2" id="KW-1185">Reference proteome</keyword>
<accession>D7LEI3</accession>